<feature type="domain" description="PAC" evidence="12">
    <location>
        <begin position="375"/>
        <end position="427"/>
    </location>
</feature>
<feature type="domain" description="EAL" evidence="13">
    <location>
        <begin position="855"/>
        <end position="1109"/>
    </location>
</feature>
<protein>
    <recommendedName>
        <fullName evidence="4">diguanylate cyclase</fullName>
        <ecNumber evidence="4">2.7.7.65</ecNumber>
    </recommendedName>
</protein>
<dbReference type="InterPro" id="IPR013655">
    <property type="entry name" value="PAS_fold_3"/>
</dbReference>
<feature type="domain" description="GGDEF" evidence="14">
    <location>
        <begin position="713"/>
        <end position="846"/>
    </location>
</feature>
<accession>A0A1B7LA88</accession>
<feature type="transmembrane region" description="Helical" evidence="10">
    <location>
        <begin position="124"/>
        <end position="146"/>
    </location>
</feature>
<dbReference type="InterPro" id="IPR007895">
    <property type="entry name" value="MASE1"/>
</dbReference>
<comment type="cofactor">
    <cofactor evidence="1">
        <name>Mg(2+)</name>
        <dbReference type="ChEBI" id="CHEBI:18420"/>
    </cofactor>
</comment>
<evidence type="ECO:0000256" key="7">
    <source>
        <dbReference type="ARBA" id="ARBA00022989"/>
    </source>
</evidence>
<dbReference type="InterPro" id="IPR001633">
    <property type="entry name" value="EAL_dom"/>
</dbReference>
<dbReference type="InterPro" id="IPR013767">
    <property type="entry name" value="PAS_fold"/>
</dbReference>
<keyword evidence="8 10" id="KW-0472">Membrane</keyword>
<dbReference type="AlphaFoldDB" id="A0A1B7LA88"/>
<dbReference type="CDD" id="cd01949">
    <property type="entry name" value="GGDEF"/>
    <property type="match status" value="1"/>
</dbReference>
<dbReference type="SMART" id="SM00091">
    <property type="entry name" value="PAS"/>
    <property type="match status" value="3"/>
</dbReference>
<dbReference type="InterPro" id="IPR000700">
    <property type="entry name" value="PAS-assoc_C"/>
</dbReference>
<dbReference type="Proteomes" id="UP000078225">
    <property type="component" value="Unassembled WGS sequence"/>
</dbReference>
<keyword evidence="5" id="KW-1003">Cell membrane</keyword>
<comment type="pathway">
    <text evidence="3">Purine metabolism; 3',5'-cyclic di-GMP biosynthesis.</text>
</comment>
<dbReference type="SUPFAM" id="SSF55785">
    <property type="entry name" value="PYP-like sensor domain (PAS domain)"/>
    <property type="match status" value="3"/>
</dbReference>
<evidence type="ECO:0000256" key="1">
    <source>
        <dbReference type="ARBA" id="ARBA00001946"/>
    </source>
</evidence>
<dbReference type="GO" id="GO:0006355">
    <property type="term" value="P:regulation of DNA-templated transcription"/>
    <property type="evidence" value="ECO:0007669"/>
    <property type="project" value="InterPro"/>
</dbReference>
<evidence type="ECO:0000259" key="11">
    <source>
        <dbReference type="PROSITE" id="PS50112"/>
    </source>
</evidence>
<dbReference type="PROSITE" id="PS50113">
    <property type="entry name" value="PAC"/>
    <property type="match status" value="3"/>
</dbReference>
<keyword evidence="16" id="KW-1185">Reference proteome</keyword>
<dbReference type="Pfam" id="PF08447">
    <property type="entry name" value="PAS_3"/>
    <property type="match status" value="1"/>
</dbReference>
<feature type="domain" description="PAS" evidence="11">
    <location>
        <begin position="554"/>
        <end position="606"/>
    </location>
</feature>
<feature type="transmembrane region" description="Helical" evidence="10">
    <location>
        <begin position="66"/>
        <end position="84"/>
    </location>
</feature>
<sequence>MTKNNNHPRGFLASQLNQFFGLGIVSFLFTAFSVELLLSTTNLAPVWFPSAIMMCAFWRFPVRLWFFPAVACIVGTVCASTLLLPRVQLNFIFPVINLAEAVTGALLLKYLLPNDHPLESLPDWLKMVVASAVVPPVFGGLLVLLATSPHNPLNVFFVWVVAEAIGCLAIIPIGLQFSPQSLSSILRARSLWETLATIAATLLLSYLALHFLPWPFTFVIVFLMWSAIRLPQVAAFTVALVSIMGISLMFAFGQSPVSLITGSEINTHAPWLPFLLLLLTAHIMTMVMHSFREERKNITASETRFRNAMEHSAIGMALVGVDGRWLQVNKALCKFLGYTHDQLRNLTFQQITFPEDLHTDLQYMDKLLSGEINSYSMEKRYYNSRGNIVWALLAVSVVRDANNTPLYVIAQVEDINDLKHSEWMNKRLMERITLANEAGGIGIWEWDMLNDQISWDKRMFELYGVPGHLKPSFQLWMDCLVEDDQPAVKTEVTDALRRKEPFKVEYRIQVQEEIRHIRTLANRVLNKQGNVERYLGISMDMTEVKQLHDALYQEKERLHITLDAIGEAVICTDVDMRITFMNPVAEKMSGWPQEQAFGQYILSVLHITFGENGPLMENIYSGDATRSAMEQDVILHSRSGDSFDIHYSITSLSTLDGESIGSVLVIHDVTESRKMLRQLTYSASHDGLTHLANRASFENHLKRLLTSAVENRQQHALVFIDLDRFKAVNDTAGHAAGDSLLRELSTLMLSLLRNNDFLSRLGGDEFALLLPNCSVESARHIAEHITSMINDYHFIWEEQTYRIGASAGITIIDEHNYDANEVLSQADIACYASKNSGRGRVSVFEAKKHTNQRKKNQLSAEEQQAIIAHNPVLITARPVASPRIPESCSFYLLGVQLWNNAGDMIEESQFRAGLSSAEQHKALDLRMIELFFKEHARRVMVKGFTVALPLSIAGLHSETVVEVLVRLLRDTRFPPARLMIIVENQVIGRIEGSVKKGLEQLVDEGCGLVLSQVGDDLDIFNHLPRHLFKAILLEPSLVQHVHENLMDEMMVTIIQGHAQRLKLQTIGGPVAQAITMDTLSGIGMDLIFGDSIGPQQPLEVLLNGSYFAIN</sequence>
<organism evidence="15 16">
    <name type="scientific">Mangrovibacter phragmitis</name>
    <dbReference type="NCBI Taxonomy" id="1691903"/>
    <lineage>
        <taxon>Bacteria</taxon>
        <taxon>Pseudomonadati</taxon>
        <taxon>Pseudomonadota</taxon>
        <taxon>Gammaproteobacteria</taxon>
        <taxon>Enterobacterales</taxon>
        <taxon>Enterobacteriaceae</taxon>
        <taxon>Mangrovibacter</taxon>
    </lineage>
</organism>
<proteinExistence type="predicted"/>
<dbReference type="InterPro" id="IPR029787">
    <property type="entry name" value="Nucleotide_cyclase"/>
</dbReference>
<dbReference type="PANTHER" id="PTHR44757">
    <property type="entry name" value="DIGUANYLATE CYCLASE DGCP"/>
    <property type="match status" value="1"/>
</dbReference>
<dbReference type="Pfam" id="PF00989">
    <property type="entry name" value="PAS"/>
    <property type="match status" value="1"/>
</dbReference>
<evidence type="ECO:0000313" key="16">
    <source>
        <dbReference type="Proteomes" id="UP000078225"/>
    </source>
</evidence>
<dbReference type="Gene3D" id="3.30.70.270">
    <property type="match status" value="1"/>
</dbReference>
<dbReference type="Pfam" id="PF05231">
    <property type="entry name" value="MASE1"/>
    <property type="match status" value="1"/>
</dbReference>
<evidence type="ECO:0000256" key="4">
    <source>
        <dbReference type="ARBA" id="ARBA00012528"/>
    </source>
</evidence>
<dbReference type="SMART" id="SM00086">
    <property type="entry name" value="PAC"/>
    <property type="match status" value="3"/>
</dbReference>
<dbReference type="NCBIfam" id="NF007298">
    <property type="entry name" value="PRK09776.1"/>
    <property type="match status" value="1"/>
</dbReference>
<dbReference type="InterPro" id="IPR035965">
    <property type="entry name" value="PAS-like_dom_sf"/>
</dbReference>
<dbReference type="Gene3D" id="2.10.70.100">
    <property type="match status" value="1"/>
</dbReference>
<comment type="caution">
    <text evidence="15">The sequence shown here is derived from an EMBL/GenBank/DDBJ whole genome shotgun (WGS) entry which is preliminary data.</text>
</comment>
<keyword evidence="7 10" id="KW-1133">Transmembrane helix</keyword>
<evidence type="ECO:0000313" key="15">
    <source>
        <dbReference type="EMBL" id="OAT79248.1"/>
    </source>
</evidence>
<feature type="domain" description="PAC" evidence="12">
    <location>
        <begin position="629"/>
        <end position="681"/>
    </location>
</feature>
<dbReference type="InterPro" id="IPR001610">
    <property type="entry name" value="PAC"/>
</dbReference>
<dbReference type="SUPFAM" id="SSF55073">
    <property type="entry name" value="Nucleotide cyclase"/>
    <property type="match status" value="1"/>
</dbReference>
<dbReference type="InterPro" id="IPR052155">
    <property type="entry name" value="Biofilm_reg_signaling"/>
</dbReference>
<dbReference type="GO" id="GO:0005886">
    <property type="term" value="C:plasma membrane"/>
    <property type="evidence" value="ECO:0007669"/>
    <property type="project" value="UniProtKB-SubCell"/>
</dbReference>
<dbReference type="Pfam" id="PF13426">
    <property type="entry name" value="PAS_9"/>
    <property type="match status" value="1"/>
</dbReference>
<evidence type="ECO:0000259" key="13">
    <source>
        <dbReference type="PROSITE" id="PS50883"/>
    </source>
</evidence>
<dbReference type="SMART" id="SM00052">
    <property type="entry name" value="EAL"/>
    <property type="match status" value="1"/>
</dbReference>
<feature type="domain" description="PAS" evidence="11">
    <location>
        <begin position="301"/>
        <end position="371"/>
    </location>
</feature>
<comment type="catalytic activity">
    <reaction evidence="9">
        <text>2 GTP = 3',3'-c-di-GMP + 2 diphosphate</text>
        <dbReference type="Rhea" id="RHEA:24898"/>
        <dbReference type="ChEBI" id="CHEBI:33019"/>
        <dbReference type="ChEBI" id="CHEBI:37565"/>
        <dbReference type="ChEBI" id="CHEBI:58805"/>
        <dbReference type="EC" id="2.7.7.65"/>
    </reaction>
</comment>
<dbReference type="NCBIfam" id="TIGR00229">
    <property type="entry name" value="sensory_box"/>
    <property type="match status" value="2"/>
</dbReference>
<dbReference type="PROSITE" id="PS50883">
    <property type="entry name" value="EAL"/>
    <property type="match status" value="1"/>
</dbReference>
<feature type="transmembrane region" description="Helical" evidence="10">
    <location>
        <begin position="272"/>
        <end position="291"/>
    </location>
</feature>
<dbReference type="RefSeq" id="WP_064595523.1">
    <property type="nucleotide sequence ID" value="NZ_LYRP01000001.1"/>
</dbReference>
<evidence type="ECO:0000256" key="8">
    <source>
        <dbReference type="ARBA" id="ARBA00023136"/>
    </source>
</evidence>
<evidence type="ECO:0000256" key="2">
    <source>
        <dbReference type="ARBA" id="ARBA00004651"/>
    </source>
</evidence>
<evidence type="ECO:0000259" key="14">
    <source>
        <dbReference type="PROSITE" id="PS50887"/>
    </source>
</evidence>
<reference evidence="16" key="1">
    <citation type="submission" date="2016-05" db="EMBL/GenBank/DDBJ databases">
        <authorList>
            <person name="Behera P."/>
            <person name="Vaishampayan P."/>
            <person name="Singh N."/>
            <person name="Raina V."/>
            <person name="Suar M."/>
            <person name="Pattnaik A."/>
            <person name="Rastogi G."/>
        </authorList>
    </citation>
    <scope>NUCLEOTIDE SEQUENCE [LARGE SCALE GENOMIC DNA]</scope>
    <source>
        <strain evidence="16">MP23</strain>
    </source>
</reference>
<dbReference type="Pfam" id="PF00990">
    <property type="entry name" value="GGDEF"/>
    <property type="match status" value="1"/>
</dbReference>
<name>A0A1B7LA88_9ENTR</name>
<feature type="domain" description="PAC" evidence="12">
    <location>
        <begin position="502"/>
        <end position="553"/>
    </location>
</feature>
<evidence type="ECO:0000256" key="5">
    <source>
        <dbReference type="ARBA" id="ARBA00022475"/>
    </source>
</evidence>
<dbReference type="InterPro" id="IPR000160">
    <property type="entry name" value="GGDEF_dom"/>
</dbReference>
<dbReference type="Pfam" id="PF00563">
    <property type="entry name" value="EAL"/>
    <property type="match status" value="1"/>
</dbReference>
<feature type="transmembrane region" description="Helical" evidence="10">
    <location>
        <begin position="195"/>
        <end position="221"/>
    </location>
</feature>
<dbReference type="SMART" id="SM00267">
    <property type="entry name" value="GGDEF"/>
    <property type="match status" value="1"/>
</dbReference>
<feature type="transmembrane region" description="Helical" evidence="10">
    <location>
        <begin position="91"/>
        <end position="112"/>
    </location>
</feature>
<dbReference type="GO" id="GO:0052621">
    <property type="term" value="F:diguanylate cyclase activity"/>
    <property type="evidence" value="ECO:0007669"/>
    <property type="project" value="UniProtKB-EC"/>
</dbReference>
<dbReference type="EC" id="2.7.7.65" evidence="4"/>
<dbReference type="EMBL" id="LYRP01000001">
    <property type="protein sequence ID" value="OAT79248.1"/>
    <property type="molecule type" value="Genomic_DNA"/>
</dbReference>
<comment type="subcellular location">
    <subcellularLocation>
        <location evidence="2">Cell membrane</location>
        <topology evidence="2">Multi-pass membrane protein</topology>
    </subcellularLocation>
</comment>
<dbReference type="OrthoDB" id="9787514at2"/>
<evidence type="ECO:0000259" key="12">
    <source>
        <dbReference type="PROSITE" id="PS50113"/>
    </source>
</evidence>
<dbReference type="PROSITE" id="PS50887">
    <property type="entry name" value="GGDEF"/>
    <property type="match status" value="1"/>
</dbReference>
<dbReference type="PROSITE" id="PS50112">
    <property type="entry name" value="PAS"/>
    <property type="match status" value="2"/>
</dbReference>
<dbReference type="PANTHER" id="PTHR44757:SF4">
    <property type="entry name" value="DIGUANYLATE CYCLASE DGCE-RELATED"/>
    <property type="match status" value="1"/>
</dbReference>
<dbReference type="CDD" id="cd00130">
    <property type="entry name" value="PAS"/>
    <property type="match status" value="3"/>
</dbReference>
<dbReference type="STRING" id="1691903.A9B99_03950"/>
<evidence type="ECO:0000256" key="3">
    <source>
        <dbReference type="ARBA" id="ARBA00004665"/>
    </source>
</evidence>
<dbReference type="InterPro" id="IPR000014">
    <property type="entry name" value="PAS"/>
</dbReference>
<dbReference type="SUPFAM" id="SSF141868">
    <property type="entry name" value="EAL domain-like"/>
    <property type="match status" value="1"/>
</dbReference>
<dbReference type="InterPro" id="IPR043128">
    <property type="entry name" value="Rev_trsase/Diguanyl_cyclase"/>
</dbReference>
<dbReference type="InterPro" id="IPR035919">
    <property type="entry name" value="EAL_sf"/>
</dbReference>
<dbReference type="NCBIfam" id="TIGR00254">
    <property type="entry name" value="GGDEF"/>
    <property type="match status" value="1"/>
</dbReference>
<evidence type="ECO:0000256" key="9">
    <source>
        <dbReference type="ARBA" id="ARBA00034247"/>
    </source>
</evidence>
<feature type="transmembrane region" description="Helical" evidence="10">
    <location>
        <begin position="233"/>
        <end position="252"/>
    </location>
</feature>
<dbReference type="Gene3D" id="3.30.450.20">
    <property type="entry name" value="PAS domain"/>
    <property type="match status" value="3"/>
</dbReference>
<evidence type="ECO:0000256" key="10">
    <source>
        <dbReference type="SAM" id="Phobius"/>
    </source>
</evidence>
<feature type="transmembrane region" description="Helical" evidence="10">
    <location>
        <begin position="20"/>
        <end position="38"/>
    </location>
</feature>
<dbReference type="Gene3D" id="3.20.20.450">
    <property type="entry name" value="EAL domain"/>
    <property type="match status" value="1"/>
</dbReference>
<gene>
    <name evidence="15" type="ORF">A9B99_03950</name>
</gene>
<evidence type="ECO:0000256" key="6">
    <source>
        <dbReference type="ARBA" id="ARBA00022692"/>
    </source>
</evidence>
<feature type="transmembrane region" description="Helical" evidence="10">
    <location>
        <begin position="153"/>
        <end position="175"/>
    </location>
</feature>
<keyword evidence="6 10" id="KW-0812">Transmembrane</keyword>
<dbReference type="FunFam" id="3.30.70.270:FF:000001">
    <property type="entry name" value="Diguanylate cyclase domain protein"/>
    <property type="match status" value="1"/>
</dbReference>